<comment type="caution">
    <text evidence="3">The sequence shown here is derived from an EMBL/GenBank/DDBJ whole genome shotgun (WGS) entry which is preliminary data.</text>
</comment>
<dbReference type="CDD" id="cd04301">
    <property type="entry name" value="NAT_SF"/>
    <property type="match status" value="1"/>
</dbReference>
<protein>
    <submittedName>
        <fullName evidence="3">Acetyltransferase</fullName>
        <ecNumber evidence="3">2.3.1.-</ecNumber>
    </submittedName>
</protein>
<dbReference type="SUPFAM" id="SSF55729">
    <property type="entry name" value="Acyl-CoA N-acyltransferases (Nat)"/>
    <property type="match status" value="1"/>
</dbReference>
<keyword evidence="1 3" id="KW-0808">Transferase</keyword>
<evidence type="ECO:0000256" key="1">
    <source>
        <dbReference type="ARBA" id="ARBA00022679"/>
    </source>
</evidence>
<proteinExistence type="predicted"/>
<feature type="domain" description="N-acetyltransferase" evidence="2">
    <location>
        <begin position="1"/>
        <end position="160"/>
    </location>
</feature>
<dbReference type="Proteomes" id="UP001549167">
    <property type="component" value="Unassembled WGS sequence"/>
</dbReference>
<dbReference type="PROSITE" id="PS51186">
    <property type="entry name" value="GNAT"/>
    <property type="match status" value="1"/>
</dbReference>
<dbReference type="InterPro" id="IPR000182">
    <property type="entry name" value="GNAT_dom"/>
</dbReference>
<evidence type="ECO:0000313" key="4">
    <source>
        <dbReference type="Proteomes" id="UP001549167"/>
    </source>
</evidence>
<name>A0ABV2KUD3_9BACI</name>
<reference evidence="3 4" key="1">
    <citation type="submission" date="2024-06" db="EMBL/GenBank/DDBJ databases">
        <title>Genomic Encyclopedia of Type Strains, Phase IV (KMG-IV): sequencing the most valuable type-strain genomes for metagenomic binning, comparative biology and taxonomic classification.</title>
        <authorList>
            <person name="Goeker M."/>
        </authorList>
    </citation>
    <scope>NUCLEOTIDE SEQUENCE [LARGE SCALE GENOMIC DNA]</scope>
    <source>
        <strain evidence="3 4">DSM 23520</strain>
    </source>
</reference>
<sequence length="160" mass="17947">MHIREIETKDNQTIEHIIKSSLESYGLDIPGTAYVDPQLSNLTQFYEADDDAAYWVAENGDGRVVGGVGIGPFDRENGICELQKLYVAPEAQGRGLARQLMDVALTFANKHYDACYLETSTKLEAANRLYEKLGFEPLPKPIEGSDHNAMDAWYLKRFNS</sequence>
<evidence type="ECO:0000259" key="2">
    <source>
        <dbReference type="PROSITE" id="PS51186"/>
    </source>
</evidence>
<accession>A0ABV2KUD3</accession>
<keyword evidence="4" id="KW-1185">Reference proteome</keyword>
<dbReference type="PANTHER" id="PTHR13947">
    <property type="entry name" value="GNAT FAMILY N-ACETYLTRANSFERASE"/>
    <property type="match status" value="1"/>
</dbReference>
<keyword evidence="3" id="KW-0012">Acyltransferase</keyword>
<evidence type="ECO:0000313" key="3">
    <source>
        <dbReference type="EMBL" id="MET3682742.1"/>
    </source>
</evidence>
<dbReference type="Gene3D" id="3.40.630.30">
    <property type="match status" value="1"/>
</dbReference>
<dbReference type="PANTHER" id="PTHR13947:SF37">
    <property type="entry name" value="LD18367P"/>
    <property type="match status" value="1"/>
</dbReference>
<gene>
    <name evidence="3" type="ORF">ABID56_000832</name>
</gene>
<dbReference type="RefSeq" id="WP_354219357.1">
    <property type="nucleotide sequence ID" value="NZ_JBEPMX010000003.1"/>
</dbReference>
<dbReference type="EMBL" id="JBEPMX010000003">
    <property type="protein sequence ID" value="MET3682742.1"/>
    <property type="molecule type" value="Genomic_DNA"/>
</dbReference>
<dbReference type="InterPro" id="IPR016181">
    <property type="entry name" value="Acyl_CoA_acyltransferase"/>
</dbReference>
<dbReference type="EC" id="2.3.1.-" evidence="3"/>
<dbReference type="InterPro" id="IPR050769">
    <property type="entry name" value="NAT_camello-type"/>
</dbReference>
<organism evidence="3 4">
    <name type="scientific">Alkalibacillus flavidus</name>
    <dbReference type="NCBI Taxonomy" id="546021"/>
    <lineage>
        <taxon>Bacteria</taxon>
        <taxon>Bacillati</taxon>
        <taxon>Bacillota</taxon>
        <taxon>Bacilli</taxon>
        <taxon>Bacillales</taxon>
        <taxon>Bacillaceae</taxon>
        <taxon>Alkalibacillus</taxon>
    </lineage>
</organism>
<dbReference type="Pfam" id="PF13508">
    <property type="entry name" value="Acetyltransf_7"/>
    <property type="match status" value="1"/>
</dbReference>
<dbReference type="GO" id="GO:0016746">
    <property type="term" value="F:acyltransferase activity"/>
    <property type="evidence" value="ECO:0007669"/>
    <property type="project" value="UniProtKB-KW"/>
</dbReference>